<dbReference type="GO" id="GO:0006450">
    <property type="term" value="P:regulation of translational fidelity"/>
    <property type="evidence" value="ECO:0007669"/>
    <property type="project" value="InterPro"/>
</dbReference>
<dbReference type="STRING" id="8005.ENSEEEP00000043597"/>
<dbReference type="InterPro" id="IPR036113">
    <property type="entry name" value="Asp/Glu-ADT_sf_sub_c"/>
</dbReference>
<organism evidence="1 2">
    <name type="scientific">Electrophorus electricus</name>
    <name type="common">Electric eel</name>
    <name type="synonym">Gymnotus electricus</name>
    <dbReference type="NCBI Taxonomy" id="8005"/>
    <lineage>
        <taxon>Eukaryota</taxon>
        <taxon>Metazoa</taxon>
        <taxon>Chordata</taxon>
        <taxon>Craniata</taxon>
        <taxon>Vertebrata</taxon>
        <taxon>Euteleostomi</taxon>
        <taxon>Actinopterygii</taxon>
        <taxon>Neopterygii</taxon>
        <taxon>Teleostei</taxon>
        <taxon>Ostariophysi</taxon>
        <taxon>Gymnotiformes</taxon>
        <taxon>Gymnotoidei</taxon>
        <taxon>Gymnotidae</taxon>
        <taxon>Electrophorus</taxon>
    </lineage>
</organism>
<dbReference type="PANTHER" id="PTHR15004:SF0">
    <property type="entry name" value="GLUTAMYL-TRNA(GLN) AMIDOTRANSFERASE SUBUNIT C, MITOCHONDRIAL"/>
    <property type="match status" value="1"/>
</dbReference>
<reference evidence="2" key="2">
    <citation type="journal article" date="2017" name="Sci. Adv.">
        <title>A tail of two voltages: Proteomic comparison of the three electric organs of the electric eel.</title>
        <authorList>
            <person name="Traeger L.L."/>
            <person name="Sabat G."/>
            <person name="Barrett-Wilt G.A."/>
            <person name="Wells G.B."/>
            <person name="Sussman M.R."/>
        </authorList>
    </citation>
    <scope>NUCLEOTIDE SEQUENCE [LARGE SCALE GENOMIC DNA]</scope>
</reference>
<evidence type="ECO:0000313" key="1">
    <source>
        <dbReference type="Ensembl" id="ENSEEEP00000043597.1"/>
    </source>
</evidence>
<reference evidence="1" key="4">
    <citation type="submission" date="2025-08" db="UniProtKB">
        <authorList>
            <consortium name="Ensembl"/>
        </authorList>
    </citation>
    <scope>IDENTIFICATION</scope>
</reference>
<reference evidence="1" key="3">
    <citation type="submission" date="2020-05" db="EMBL/GenBank/DDBJ databases">
        <title>Electrophorus electricus (electric eel) genome, fEleEle1, primary haplotype.</title>
        <authorList>
            <person name="Myers G."/>
            <person name="Meyer A."/>
            <person name="Fedrigo O."/>
            <person name="Formenti G."/>
            <person name="Rhie A."/>
            <person name="Tracey A."/>
            <person name="Sims Y."/>
            <person name="Jarvis E.D."/>
        </authorList>
    </citation>
    <scope>NUCLEOTIDE SEQUENCE [LARGE SCALE GENOMIC DNA]</scope>
</reference>
<evidence type="ECO:0000313" key="2">
    <source>
        <dbReference type="Proteomes" id="UP000314983"/>
    </source>
</evidence>
<sequence length="155" mass="17530">MKLPKYGIFSASIKEFFSTLATITVKRSITCRMWFLSWKIENSVLPQRTKISPDLVDKLESLALVDFGNQEGVNCLEEAIRFADQLHVVNTDGVEPMDSVLENSAALRWRDDNLKLDDCAWELLQLATDTVEEYFVSTQGQIVGRIICAKNPTTL</sequence>
<dbReference type="Proteomes" id="UP000314983">
    <property type="component" value="Chromosome 5"/>
</dbReference>
<dbReference type="GO" id="GO:0030956">
    <property type="term" value="C:glutamyl-tRNA(Gln) amidotransferase complex"/>
    <property type="evidence" value="ECO:0007669"/>
    <property type="project" value="TreeGrafter"/>
</dbReference>
<dbReference type="SUPFAM" id="SSF141000">
    <property type="entry name" value="Glu-tRNAGln amidotransferase C subunit"/>
    <property type="match status" value="1"/>
</dbReference>
<dbReference type="Pfam" id="PF02686">
    <property type="entry name" value="GatC"/>
    <property type="match status" value="1"/>
</dbReference>
<dbReference type="GO" id="GO:0005739">
    <property type="term" value="C:mitochondrion"/>
    <property type="evidence" value="ECO:0007669"/>
    <property type="project" value="TreeGrafter"/>
</dbReference>
<name>A0A4W4GXI1_ELEEL</name>
<proteinExistence type="predicted"/>
<dbReference type="GO" id="GO:0070681">
    <property type="term" value="P:glutaminyl-tRNAGln biosynthesis via transamidation"/>
    <property type="evidence" value="ECO:0007669"/>
    <property type="project" value="TreeGrafter"/>
</dbReference>
<dbReference type="AlphaFoldDB" id="A0A4W4GXI1"/>
<dbReference type="GO" id="GO:0032543">
    <property type="term" value="P:mitochondrial translation"/>
    <property type="evidence" value="ECO:0007669"/>
    <property type="project" value="TreeGrafter"/>
</dbReference>
<reference evidence="2" key="1">
    <citation type="journal article" date="2014" name="Science">
        <title>Nonhuman genetics. Genomic basis for the convergent evolution of electric organs.</title>
        <authorList>
            <person name="Gallant J.R."/>
            <person name="Traeger L.L."/>
            <person name="Volkening J.D."/>
            <person name="Moffett H."/>
            <person name="Chen P.H."/>
            <person name="Novina C.D."/>
            <person name="Phillips G.N.Jr."/>
            <person name="Anand R."/>
            <person name="Wells G.B."/>
            <person name="Pinch M."/>
            <person name="Guth R."/>
            <person name="Unguez G.A."/>
            <person name="Albert J.S."/>
            <person name="Zakon H.H."/>
            <person name="Samanta M.P."/>
            <person name="Sussman M.R."/>
        </authorList>
    </citation>
    <scope>NUCLEOTIDE SEQUENCE [LARGE SCALE GENOMIC DNA]</scope>
</reference>
<accession>A0A4W4GXI1</accession>
<protein>
    <recommendedName>
        <fullName evidence="3">Glutamyl-tRNA(Gln) amidotransferase subunit C, mitochondrial</fullName>
    </recommendedName>
</protein>
<reference evidence="1" key="5">
    <citation type="submission" date="2025-09" db="UniProtKB">
        <authorList>
            <consortium name="Ensembl"/>
        </authorList>
    </citation>
    <scope>IDENTIFICATION</scope>
</reference>
<dbReference type="GeneTree" id="ENSGT01040000241307"/>
<dbReference type="InterPro" id="IPR003837">
    <property type="entry name" value="GatC"/>
</dbReference>
<dbReference type="PANTHER" id="PTHR15004">
    <property type="entry name" value="GLUTAMYL-TRNA(GLN) AMIDOTRANSFERASE SUBUNIT C, MITOCHONDRIAL"/>
    <property type="match status" value="1"/>
</dbReference>
<evidence type="ECO:0008006" key="3">
    <source>
        <dbReference type="Google" id="ProtNLM"/>
    </source>
</evidence>
<keyword evidence="2" id="KW-1185">Reference proteome</keyword>
<dbReference type="Ensembl" id="ENSEEET00000044097.2">
    <property type="protein sequence ID" value="ENSEEEP00000043597.1"/>
    <property type="gene ID" value="ENSEEEG00000020607.2"/>
</dbReference>